<dbReference type="Proteomes" id="UP000269396">
    <property type="component" value="Unassembled WGS sequence"/>
</dbReference>
<accession>A0A3P8EW31</accession>
<dbReference type="PROSITE" id="PS50835">
    <property type="entry name" value="IG_LIKE"/>
    <property type="match status" value="1"/>
</dbReference>
<dbReference type="InterPro" id="IPR007110">
    <property type="entry name" value="Ig-like_dom"/>
</dbReference>
<evidence type="ECO:0000256" key="4">
    <source>
        <dbReference type="ARBA" id="ARBA00023180"/>
    </source>
</evidence>
<feature type="domain" description="Ig-like" evidence="7">
    <location>
        <begin position="143"/>
        <end position="269"/>
    </location>
</feature>
<comment type="subcellular location">
    <subcellularLocation>
        <location evidence="1">Membrane</location>
        <topology evidence="1">Single-pass type I membrane protein</topology>
    </subcellularLocation>
</comment>
<reference evidence="8 9" key="1">
    <citation type="submission" date="2018-11" db="EMBL/GenBank/DDBJ databases">
        <authorList>
            <consortium name="Pathogen Informatics"/>
        </authorList>
    </citation>
    <scope>NUCLEOTIDE SEQUENCE [LARGE SCALE GENOMIC DNA]</scope>
    <source>
        <strain>Denwood</strain>
        <strain evidence="9">Zambia</strain>
    </source>
</reference>
<dbReference type="Pfam" id="PF00047">
    <property type="entry name" value="ig"/>
    <property type="match status" value="1"/>
</dbReference>
<organism evidence="8 9">
    <name type="scientific">Schistosoma mattheei</name>
    <dbReference type="NCBI Taxonomy" id="31246"/>
    <lineage>
        <taxon>Eukaryota</taxon>
        <taxon>Metazoa</taxon>
        <taxon>Spiralia</taxon>
        <taxon>Lophotrochozoa</taxon>
        <taxon>Platyhelminthes</taxon>
        <taxon>Trematoda</taxon>
        <taxon>Digenea</taxon>
        <taxon>Strigeidida</taxon>
        <taxon>Schistosomatoidea</taxon>
        <taxon>Schistosomatidae</taxon>
        <taxon>Schistosoma</taxon>
    </lineage>
</organism>
<keyword evidence="6" id="KW-1133">Transmembrane helix</keyword>
<keyword evidence="2 6" id="KW-0472">Membrane</keyword>
<evidence type="ECO:0000259" key="7">
    <source>
        <dbReference type="PROSITE" id="PS50835"/>
    </source>
</evidence>
<name>A0A3P8EW31_9TREM</name>
<evidence type="ECO:0000256" key="5">
    <source>
        <dbReference type="ARBA" id="ARBA00023319"/>
    </source>
</evidence>
<dbReference type="CDD" id="cd00096">
    <property type="entry name" value="Ig"/>
    <property type="match status" value="1"/>
</dbReference>
<evidence type="ECO:0000256" key="6">
    <source>
        <dbReference type="SAM" id="Phobius"/>
    </source>
</evidence>
<dbReference type="SMART" id="SM00409">
    <property type="entry name" value="IG"/>
    <property type="match status" value="1"/>
</dbReference>
<evidence type="ECO:0000313" key="8">
    <source>
        <dbReference type="EMBL" id="VDP61141.1"/>
    </source>
</evidence>
<evidence type="ECO:0000256" key="3">
    <source>
        <dbReference type="ARBA" id="ARBA00023157"/>
    </source>
</evidence>
<dbReference type="GO" id="GO:0016020">
    <property type="term" value="C:membrane"/>
    <property type="evidence" value="ECO:0007669"/>
    <property type="project" value="UniProtKB-SubCell"/>
</dbReference>
<dbReference type="PANTHER" id="PTHR11640">
    <property type="entry name" value="NEPHRIN"/>
    <property type="match status" value="1"/>
</dbReference>
<keyword evidence="5" id="KW-0393">Immunoglobulin domain</keyword>
<dbReference type="InterPro" id="IPR036179">
    <property type="entry name" value="Ig-like_dom_sf"/>
</dbReference>
<protein>
    <recommendedName>
        <fullName evidence="7">Ig-like domain-containing protein</fullName>
    </recommendedName>
</protein>
<dbReference type="InterPro" id="IPR013783">
    <property type="entry name" value="Ig-like_fold"/>
</dbReference>
<dbReference type="InterPro" id="IPR051275">
    <property type="entry name" value="Cell_adhesion_signaling"/>
</dbReference>
<feature type="transmembrane region" description="Helical" evidence="6">
    <location>
        <begin position="277"/>
        <end position="301"/>
    </location>
</feature>
<gene>
    <name evidence="8" type="ORF">SMTD_LOCUS12522</name>
</gene>
<dbReference type="InterPro" id="IPR003599">
    <property type="entry name" value="Ig_sub"/>
</dbReference>
<evidence type="ECO:0000256" key="1">
    <source>
        <dbReference type="ARBA" id="ARBA00004479"/>
    </source>
</evidence>
<evidence type="ECO:0000256" key="2">
    <source>
        <dbReference type="ARBA" id="ARBA00023136"/>
    </source>
</evidence>
<keyword evidence="9" id="KW-1185">Reference proteome</keyword>
<keyword evidence="3" id="KW-1015">Disulfide bond</keyword>
<evidence type="ECO:0000313" key="9">
    <source>
        <dbReference type="Proteomes" id="UP000269396"/>
    </source>
</evidence>
<dbReference type="Gene3D" id="2.60.40.10">
    <property type="entry name" value="Immunoglobulins"/>
    <property type="match status" value="1"/>
</dbReference>
<keyword evidence="6" id="KW-0812">Transmembrane</keyword>
<keyword evidence="4" id="KW-0325">Glycoprotein</keyword>
<dbReference type="EMBL" id="UZAL01032524">
    <property type="protein sequence ID" value="VDP61141.1"/>
    <property type="molecule type" value="Genomic_DNA"/>
</dbReference>
<sequence length="703" mass="82395">MYPCSIFGKTLKMLCYTKSTNNLYITQEITLWCQTDFNPSGQIEWFTWKSNDTQVYLSNGSNLQLNMNQLQSSLEMITVNSKNLWIIDKQYFKDHENHLDIDDLMKLKNINFHLHLWKFTCIASSVGFDSQSANRFIIKAEKPFVHSNSHVYGILGKSVNLICNVISFPELNFTYPVWLHNGEYITIEDSYSSNNDIMTMNSTIENSQFPIILTQNFISKYKIIHRKYSVGWIISLQINNLDLNDEGVYQCTFSNLMGSSSYEINLYLNHRLTRNEFIIMIVSCVISLLTILTFIIGLLYIQRKCKYIEWSNHHYFCIKCKFTLNRTTYNKNERRITTDQSSVDMYVSCADCFDIVFSHKIYEQQWISSGFKLHSIAQAGGFQDSVPDFYNAIKLQANGTGFESRSEHQLRCRYNHKTVGYFAAVDLSEVIQNSLTDDDHFNVINNKEMNQSLNQPNLNDCVVPINLLDDYVTNNTCQHQLNNNFNIQSESNCSTCSNRNPLILPNQNNNDHDSYVYDCYELKQYPFQSITNSIYDSNNPNCTIKCLYNKFNDESILQNDNHKHNNRDEKSFNLNQTPLLNPIYTNEICLNELMSNSMINNPYSSYFKYHTKTYPIQRSYDTFPHNCMLYSNRIDGNIHLFNKQQQQENCIHCILKCDNSVLAPKLNETISYYDNNKSINRNECQYYLLERMNRMCKYNHFNE</sequence>
<dbReference type="AlphaFoldDB" id="A0A3P8EW31"/>
<dbReference type="InterPro" id="IPR013151">
    <property type="entry name" value="Immunoglobulin_dom"/>
</dbReference>
<dbReference type="SUPFAM" id="SSF48726">
    <property type="entry name" value="Immunoglobulin"/>
    <property type="match status" value="1"/>
</dbReference>
<proteinExistence type="predicted"/>